<accession>D6TXQ0</accession>
<dbReference type="Proteomes" id="UP000004508">
    <property type="component" value="Unassembled WGS sequence"/>
</dbReference>
<protein>
    <submittedName>
        <fullName evidence="2">Transposase</fullName>
    </submittedName>
</protein>
<evidence type="ECO:0000259" key="1">
    <source>
        <dbReference type="Pfam" id="PF13358"/>
    </source>
</evidence>
<dbReference type="InterPro" id="IPR038717">
    <property type="entry name" value="Tc1-like_DDE_dom"/>
</dbReference>
<name>D6TXQ0_KTERA</name>
<keyword evidence="3" id="KW-1185">Reference proteome</keyword>
<dbReference type="InterPro" id="IPR047655">
    <property type="entry name" value="Transpos_IS630-like"/>
</dbReference>
<comment type="caution">
    <text evidence="2">The sequence shown here is derived from an EMBL/GenBank/DDBJ whole genome shotgun (WGS) entry which is preliminary data.</text>
</comment>
<reference evidence="2 3" key="1">
    <citation type="journal article" date="2011" name="Stand. Genomic Sci.">
        <title>Non-contiguous finished genome sequence and contextual data of the filamentous soil bacterium Ktedonobacter racemifer type strain (SOSP1-21).</title>
        <authorList>
            <person name="Chang Y.J."/>
            <person name="Land M."/>
            <person name="Hauser L."/>
            <person name="Chertkov O."/>
            <person name="Del Rio T.G."/>
            <person name="Nolan M."/>
            <person name="Copeland A."/>
            <person name="Tice H."/>
            <person name="Cheng J.F."/>
            <person name="Lucas S."/>
            <person name="Han C."/>
            <person name="Goodwin L."/>
            <person name="Pitluck S."/>
            <person name="Ivanova N."/>
            <person name="Ovchinikova G."/>
            <person name="Pati A."/>
            <person name="Chen A."/>
            <person name="Palaniappan K."/>
            <person name="Mavromatis K."/>
            <person name="Liolios K."/>
            <person name="Brettin T."/>
            <person name="Fiebig A."/>
            <person name="Rohde M."/>
            <person name="Abt B."/>
            <person name="Goker M."/>
            <person name="Detter J.C."/>
            <person name="Woyke T."/>
            <person name="Bristow J."/>
            <person name="Eisen J.A."/>
            <person name="Markowitz V."/>
            <person name="Hugenholtz P."/>
            <person name="Kyrpides N.C."/>
            <person name="Klenk H.P."/>
            <person name="Lapidus A."/>
        </authorList>
    </citation>
    <scope>NUCLEOTIDE SEQUENCE [LARGE SCALE GENOMIC DNA]</scope>
    <source>
        <strain evidence="3">DSM 44963</strain>
    </source>
</reference>
<dbReference type="Pfam" id="PF13358">
    <property type="entry name" value="DDE_3"/>
    <property type="match status" value="1"/>
</dbReference>
<organism evidence="2 3">
    <name type="scientific">Ktedonobacter racemifer DSM 44963</name>
    <dbReference type="NCBI Taxonomy" id="485913"/>
    <lineage>
        <taxon>Bacteria</taxon>
        <taxon>Bacillati</taxon>
        <taxon>Chloroflexota</taxon>
        <taxon>Ktedonobacteria</taxon>
        <taxon>Ktedonobacterales</taxon>
        <taxon>Ktedonobacteraceae</taxon>
        <taxon>Ktedonobacter</taxon>
    </lineage>
</organism>
<gene>
    <name evidence="2" type="ORF">Krac_4019</name>
</gene>
<dbReference type="AlphaFoldDB" id="D6TXQ0"/>
<dbReference type="STRING" id="485913.Krac_4019"/>
<dbReference type="eggNOG" id="COG3335">
    <property type="taxonomic scope" value="Bacteria"/>
</dbReference>
<dbReference type="EMBL" id="ADVG01000003">
    <property type="protein sequence ID" value="EFH83097.1"/>
    <property type="molecule type" value="Genomic_DNA"/>
</dbReference>
<evidence type="ECO:0000313" key="3">
    <source>
        <dbReference type="Proteomes" id="UP000004508"/>
    </source>
</evidence>
<evidence type="ECO:0000313" key="2">
    <source>
        <dbReference type="EMBL" id="EFH83097.1"/>
    </source>
</evidence>
<proteinExistence type="predicted"/>
<dbReference type="NCBIfam" id="NF033545">
    <property type="entry name" value="transpos_IS630"/>
    <property type="match status" value="1"/>
</dbReference>
<sequence length="217" mass="25015">MEDVLDVYCQPYDPSVPHICMDEMGKNLVKGKYPPEPAKPGQVAREDYTYEKQGSANLFIAYEPLAGKRCLKVTEHRTKKDWALFMQEILEKQYPEAKKVVLVLDNLNTHTPASFYELLPPEQAKALADRLEIHYTPKHASWLNIAEIEFSVLARQGLAHNIATIEELCQQVQSWQEHRNQRVGIINWQFRTADARLKLKRLYPVQSPIGQPSETIM</sequence>
<feature type="domain" description="Tc1-like transposase DDE" evidence="1">
    <location>
        <begin position="19"/>
        <end position="168"/>
    </location>
</feature>
<dbReference type="InParanoid" id="D6TXQ0"/>